<sequence>MAKGTRKPRQPRRVAVRFASRKKGRKKTLWQRRYRGSVKARNMTMRVRRPLKGTLRKKIRSYATPSKKTLWQRRYRGSVKARNMTMRVRRPLKGTLRKKIRSYATPSKKVKKTREPNCFLRSCAREKLNQSRKRYQNMSQSQRRRQNQKRR</sequence>
<dbReference type="Ensembl" id="ENSOART00020055183.1">
    <property type="protein sequence ID" value="ENSOARP00020049422.1"/>
    <property type="gene ID" value="ENSOARG00020036423.1"/>
</dbReference>
<protein>
    <submittedName>
        <fullName evidence="1">Uncharacterized protein</fullName>
    </submittedName>
</protein>
<evidence type="ECO:0000313" key="1">
    <source>
        <dbReference type="Ensembl" id="ENSOARP00020049422.1"/>
    </source>
</evidence>
<proteinExistence type="predicted"/>
<name>A0AC11DU27_SHEEP</name>
<accession>A0AC11DU27</accession>
<reference evidence="1" key="2">
    <citation type="submission" date="2025-09" db="UniProtKB">
        <authorList>
            <consortium name="Ensembl"/>
        </authorList>
    </citation>
    <scope>IDENTIFICATION</scope>
</reference>
<reference evidence="1" key="1">
    <citation type="submission" date="2025-08" db="UniProtKB">
        <authorList>
            <consortium name="Ensembl"/>
        </authorList>
    </citation>
    <scope>IDENTIFICATION</scope>
</reference>
<organism evidence="1">
    <name type="scientific">Ovis aries</name>
    <name type="common">Sheep</name>
    <dbReference type="NCBI Taxonomy" id="9940"/>
    <lineage>
        <taxon>Eukaryota</taxon>
        <taxon>Metazoa</taxon>
        <taxon>Chordata</taxon>
        <taxon>Craniata</taxon>
        <taxon>Vertebrata</taxon>
        <taxon>Euteleostomi</taxon>
        <taxon>Mammalia</taxon>
        <taxon>Eutheria</taxon>
        <taxon>Laurasiatheria</taxon>
        <taxon>Artiodactyla</taxon>
        <taxon>Ruminantia</taxon>
        <taxon>Pecora</taxon>
        <taxon>Bovidae</taxon>
        <taxon>Caprinae</taxon>
        <taxon>Ovis</taxon>
    </lineage>
</organism>